<evidence type="ECO:0000313" key="1">
    <source>
        <dbReference type="EMBL" id="MEE2039752.1"/>
    </source>
</evidence>
<dbReference type="Gene3D" id="1.10.1510.10">
    <property type="entry name" value="Uncharacterised protein YqeY/AIM41 PF09424, N-terminal domain"/>
    <property type="match status" value="1"/>
</dbReference>
<gene>
    <name evidence="1" type="ORF">Q8791_21265</name>
</gene>
<protein>
    <submittedName>
        <fullName evidence="1">GatB/YqeY domain-containing protein</fullName>
    </submittedName>
</protein>
<dbReference type="Gene3D" id="1.10.10.410">
    <property type="match status" value="1"/>
</dbReference>
<dbReference type="SUPFAM" id="SSF89095">
    <property type="entry name" value="GatB/YqeY motif"/>
    <property type="match status" value="1"/>
</dbReference>
<dbReference type="EMBL" id="JAUZMY010000022">
    <property type="protein sequence ID" value="MEE2039752.1"/>
    <property type="molecule type" value="Genomic_DNA"/>
</dbReference>
<proteinExistence type="predicted"/>
<dbReference type="InterPro" id="IPR023168">
    <property type="entry name" value="GatB_Yqey_C_2"/>
</dbReference>
<name>A0ABU7KC39_9ACTN</name>
<keyword evidence="2" id="KW-1185">Reference proteome</keyword>
<dbReference type="InterPro" id="IPR042184">
    <property type="entry name" value="YqeY/Aim41_N"/>
</dbReference>
<dbReference type="Proteomes" id="UP001356095">
    <property type="component" value="Unassembled WGS sequence"/>
</dbReference>
<organism evidence="1 2">
    <name type="scientific">Nocardiopsis codii</name>
    <dbReference type="NCBI Taxonomy" id="3065942"/>
    <lineage>
        <taxon>Bacteria</taxon>
        <taxon>Bacillati</taxon>
        <taxon>Actinomycetota</taxon>
        <taxon>Actinomycetes</taxon>
        <taxon>Streptosporangiales</taxon>
        <taxon>Nocardiopsidaceae</taxon>
        <taxon>Nocardiopsis</taxon>
    </lineage>
</organism>
<dbReference type="PANTHER" id="PTHR28055">
    <property type="entry name" value="ALTERED INHERITANCE OF MITOCHONDRIA PROTEIN 41, MITOCHONDRIAL"/>
    <property type="match status" value="1"/>
</dbReference>
<dbReference type="InterPro" id="IPR019004">
    <property type="entry name" value="YqeY/Aim41"/>
</dbReference>
<dbReference type="RefSeq" id="WP_330093513.1">
    <property type="nucleotide sequence ID" value="NZ_JAUZMY010000022.1"/>
</dbReference>
<comment type="caution">
    <text evidence="1">The sequence shown here is derived from an EMBL/GenBank/DDBJ whole genome shotgun (WGS) entry which is preliminary data.</text>
</comment>
<accession>A0ABU7KC39</accession>
<dbReference type="InterPro" id="IPR003789">
    <property type="entry name" value="Asn/Gln_tRNA_amidoTrase-B-like"/>
</dbReference>
<dbReference type="Pfam" id="PF09424">
    <property type="entry name" value="YqeY"/>
    <property type="match status" value="1"/>
</dbReference>
<dbReference type="PANTHER" id="PTHR28055:SF1">
    <property type="entry name" value="ALTERED INHERITANCE OF MITOCHONDRIA PROTEIN 41, MITOCHONDRIAL"/>
    <property type="match status" value="1"/>
</dbReference>
<evidence type="ECO:0000313" key="2">
    <source>
        <dbReference type="Proteomes" id="UP001356095"/>
    </source>
</evidence>
<reference evidence="1 2" key="1">
    <citation type="submission" date="2023-08" db="EMBL/GenBank/DDBJ databases">
        <authorList>
            <person name="Girao M."/>
            <person name="Carvalho M.F."/>
        </authorList>
    </citation>
    <scope>NUCLEOTIDE SEQUENCE [LARGE SCALE GENOMIC DNA]</scope>
    <source>
        <strain evidence="1 2">CT-R113</strain>
    </source>
</reference>
<sequence>MSELKDRLKTDLTTAMKARDKVRTGTLRMVLAAISTEEAAGSTQRSLGDDEIIKLLTREAKKRREAAEAFDKGDRPDQAEAERVESGVISEYLPRQLTDDELAALVADAVAETGADNPRAMGQVMKVVNPKIAGRAEGSRVAAEVKRQLAG</sequence>